<organism evidence="2 3">
    <name type="scientific">Cupriavidus necator</name>
    <name type="common">Alcaligenes eutrophus</name>
    <name type="synonym">Ralstonia eutropha</name>
    <dbReference type="NCBI Taxonomy" id="106590"/>
    <lineage>
        <taxon>Bacteria</taxon>
        <taxon>Pseudomonadati</taxon>
        <taxon>Pseudomonadota</taxon>
        <taxon>Betaproteobacteria</taxon>
        <taxon>Burkholderiales</taxon>
        <taxon>Burkholderiaceae</taxon>
        <taxon>Cupriavidus</taxon>
    </lineage>
</organism>
<name>A0A367PJM6_CUPNE</name>
<dbReference type="AlphaFoldDB" id="A0A367PJM6"/>
<feature type="domain" description="AMP-dependent synthetase/ligase" evidence="1">
    <location>
        <begin position="33"/>
        <end position="139"/>
    </location>
</feature>
<evidence type="ECO:0000313" key="2">
    <source>
        <dbReference type="EMBL" id="RCJ07447.1"/>
    </source>
</evidence>
<dbReference type="Pfam" id="PF00501">
    <property type="entry name" value="AMP-binding"/>
    <property type="match status" value="1"/>
</dbReference>
<gene>
    <name evidence="2" type="ORF">DDK22_15805</name>
</gene>
<protein>
    <recommendedName>
        <fullName evidence="1">AMP-dependent synthetase/ligase domain-containing protein</fullName>
    </recommendedName>
</protein>
<evidence type="ECO:0000259" key="1">
    <source>
        <dbReference type="Pfam" id="PF00501"/>
    </source>
</evidence>
<accession>A0A367PJM6</accession>
<dbReference type="RefSeq" id="WP_114132699.1">
    <property type="nucleotide sequence ID" value="NZ_CP068434.1"/>
</dbReference>
<proteinExistence type="predicted"/>
<dbReference type="Gene3D" id="3.40.50.980">
    <property type="match status" value="1"/>
</dbReference>
<evidence type="ECO:0000313" key="3">
    <source>
        <dbReference type="Proteomes" id="UP000253501"/>
    </source>
</evidence>
<reference evidence="2 3" key="1">
    <citation type="submission" date="2018-04" db="EMBL/GenBank/DDBJ databases">
        <title>Cupriavidus necator CR12 genome sequencing and assembly.</title>
        <authorList>
            <person name="Ben Fekih I."/>
            <person name="Mazhar H.S."/>
            <person name="Bello S.K."/>
            <person name="Rensing C."/>
        </authorList>
    </citation>
    <scope>NUCLEOTIDE SEQUENCE [LARGE SCALE GENOMIC DNA]</scope>
    <source>
        <strain evidence="2 3">CR12</strain>
    </source>
</reference>
<dbReference type="EMBL" id="QDHA01000037">
    <property type="protein sequence ID" value="RCJ07447.1"/>
    <property type="molecule type" value="Genomic_DNA"/>
</dbReference>
<dbReference type="SUPFAM" id="SSF56801">
    <property type="entry name" value="Acetyl-CoA synthetase-like"/>
    <property type="match status" value="1"/>
</dbReference>
<comment type="caution">
    <text evidence="2">The sequence shown here is derived from an EMBL/GenBank/DDBJ whole genome shotgun (WGS) entry which is preliminary data.</text>
</comment>
<dbReference type="InterPro" id="IPR000873">
    <property type="entry name" value="AMP-dep_synth/lig_dom"/>
</dbReference>
<dbReference type="Proteomes" id="UP000253501">
    <property type="component" value="Unassembled WGS sequence"/>
</dbReference>
<sequence length="179" mass="18265">MSSNPPQPACWPAGVPLAKGLTGCALFRHLEALAEARPDAIAAGHATYRELLDASLTLAGYMQQRLGIRAGDQVLLLMEDNEPFAIACFAIARCDAVAVAVAPQLHDDSAELARLAAAHDVHVAIARAAALPAVAPLLDDGTLYGCIVDAGPVSARPGVHDLAGALSAGIAPVPLPASQ</sequence>